<proteinExistence type="predicted"/>
<protein>
    <recommendedName>
        <fullName evidence="1">DUF7841 domain-containing protein</fullName>
    </recommendedName>
</protein>
<dbReference type="InterPro" id="IPR057163">
    <property type="entry name" value="DUF7841"/>
</dbReference>
<feature type="domain" description="DUF7841" evidence="1">
    <location>
        <begin position="41"/>
        <end position="137"/>
    </location>
</feature>
<accession>A0A8S5VI76</accession>
<organism evidence="2">
    <name type="scientific">Siphoviridae sp. cthu813</name>
    <dbReference type="NCBI Taxonomy" id="2825618"/>
    <lineage>
        <taxon>Viruses</taxon>
        <taxon>Duplodnaviria</taxon>
        <taxon>Heunggongvirae</taxon>
        <taxon>Uroviricota</taxon>
        <taxon>Caudoviricetes</taxon>
    </lineage>
</organism>
<dbReference type="Pfam" id="PF25223">
    <property type="entry name" value="DUF7841"/>
    <property type="match status" value="1"/>
</dbReference>
<dbReference type="EMBL" id="BK016270">
    <property type="protein sequence ID" value="DAG06384.1"/>
    <property type="molecule type" value="Genomic_DNA"/>
</dbReference>
<evidence type="ECO:0000259" key="1">
    <source>
        <dbReference type="Pfam" id="PF25223"/>
    </source>
</evidence>
<sequence>MLTCEYFKHEIDEILKQDGLDRTSLDVLAKLLVAKHFIGIEMSEFTEEMANMWVSHMKNADGTTGAHWTIDATTAIRDKLGYQRICKYKFWAVMNSLYSDYGKSLGKTNITPEIYGELTKDWIEDEDAVTEKAAAYYTYVVEHN</sequence>
<reference evidence="2" key="1">
    <citation type="journal article" date="2021" name="Proc. Natl. Acad. Sci. U.S.A.">
        <title>A Catalog of Tens of Thousands of Viruses from Human Metagenomes Reveals Hidden Associations with Chronic Diseases.</title>
        <authorList>
            <person name="Tisza M.J."/>
            <person name="Buck C.B."/>
        </authorList>
    </citation>
    <scope>NUCLEOTIDE SEQUENCE</scope>
    <source>
        <strain evidence="2">Cthu813</strain>
    </source>
</reference>
<evidence type="ECO:0000313" key="2">
    <source>
        <dbReference type="EMBL" id="DAG06384.1"/>
    </source>
</evidence>
<name>A0A8S5VI76_9CAUD</name>